<comment type="caution">
    <text evidence="1">The sequence shown here is derived from an EMBL/GenBank/DDBJ whole genome shotgun (WGS) entry which is preliminary data.</text>
</comment>
<dbReference type="AlphaFoldDB" id="A0A419VVU2"/>
<evidence type="ECO:0008006" key="3">
    <source>
        <dbReference type="Google" id="ProtNLM"/>
    </source>
</evidence>
<accession>A0A419VVU2</accession>
<organism evidence="1 2">
    <name type="scientific">Halopiger aswanensis</name>
    <dbReference type="NCBI Taxonomy" id="148449"/>
    <lineage>
        <taxon>Archaea</taxon>
        <taxon>Methanobacteriati</taxon>
        <taxon>Methanobacteriota</taxon>
        <taxon>Stenosarchaea group</taxon>
        <taxon>Halobacteria</taxon>
        <taxon>Halobacteriales</taxon>
        <taxon>Natrialbaceae</taxon>
        <taxon>Halopiger</taxon>
    </lineage>
</organism>
<evidence type="ECO:0000313" key="2">
    <source>
        <dbReference type="Proteomes" id="UP000283805"/>
    </source>
</evidence>
<name>A0A419VVU2_9EURY</name>
<gene>
    <name evidence="1" type="ORF">ATJ93_4655</name>
</gene>
<dbReference type="InterPro" id="IPR029052">
    <property type="entry name" value="Metallo-depent_PP-like"/>
</dbReference>
<sequence length="60" mass="6789">MTHIVSDLHLSHENSIEYCDRPFDGTGEVNRLGITNIATVAFPDEYVLYLLSLPHGHNHQ</sequence>
<dbReference type="Proteomes" id="UP000283805">
    <property type="component" value="Unassembled WGS sequence"/>
</dbReference>
<keyword evidence="2" id="KW-1185">Reference proteome</keyword>
<proteinExistence type="predicted"/>
<dbReference type="EMBL" id="RAPO01000010">
    <property type="protein sequence ID" value="RKD86238.1"/>
    <property type="molecule type" value="Genomic_DNA"/>
</dbReference>
<evidence type="ECO:0000313" key="1">
    <source>
        <dbReference type="EMBL" id="RKD86238.1"/>
    </source>
</evidence>
<reference evidence="1 2" key="1">
    <citation type="submission" date="2018-09" db="EMBL/GenBank/DDBJ databases">
        <title>Genomic Encyclopedia of Archaeal and Bacterial Type Strains, Phase II (KMG-II): from individual species to whole genera.</title>
        <authorList>
            <person name="Goeker M."/>
        </authorList>
    </citation>
    <scope>NUCLEOTIDE SEQUENCE [LARGE SCALE GENOMIC DNA]</scope>
    <source>
        <strain evidence="1 2">DSM 13151</strain>
    </source>
</reference>
<dbReference type="Gene3D" id="3.60.21.10">
    <property type="match status" value="1"/>
</dbReference>
<protein>
    <recommendedName>
        <fullName evidence="3">Calcineurin-like phosphoesterase family protein</fullName>
    </recommendedName>
</protein>